<proteinExistence type="predicted"/>
<dbReference type="EMBL" id="JAIFZO010000002">
    <property type="protein sequence ID" value="MCX4234882.1"/>
    <property type="molecule type" value="Genomic_DNA"/>
</dbReference>
<sequence>MTKDMPSARPLRSATRTAVTTGSALAVVLVPLVVGAVASRAIGGDPMASVNAMMTGGGQRARLSRSQLRTYRGRALTTARNAWDRSSRSSRSPRSYRLTGGEQLRDTLAGTGHRLGLKRPVPPRRGMPGTAQRP</sequence>
<evidence type="ECO:0000256" key="1">
    <source>
        <dbReference type="SAM" id="MobiDB-lite"/>
    </source>
</evidence>
<protein>
    <submittedName>
        <fullName evidence="2">Uncharacterized protein</fullName>
    </submittedName>
</protein>
<dbReference type="RefSeq" id="WP_267027644.1">
    <property type="nucleotide sequence ID" value="NZ_JAIFZO010000002.1"/>
</dbReference>
<gene>
    <name evidence="2" type="ORF">K3769_19265</name>
</gene>
<name>A0ABT3V4J1_9ACTN</name>
<feature type="region of interest" description="Disordered" evidence="1">
    <location>
        <begin position="79"/>
        <end position="134"/>
    </location>
</feature>
<accession>A0ABT3V4J1</accession>
<dbReference type="Proteomes" id="UP001165590">
    <property type="component" value="Unassembled WGS sequence"/>
</dbReference>
<keyword evidence="3" id="KW-1185">Reference proteome</keyword>
<reference evidence="2" key="1">
    <citation type="journal article" date="2022" name="bioRxiv">
        <title>Discovery and biosynthetic assessment of Streptomyces ortus sp nov. isolated from a deep-sea sponge.</title>
        <authorList>
            <person name="Williams S.E."/>
        </authorList>
    </citation>
    <scope>NUCLEOTIDE SEQUENCE</scope>
    <source>
        <strain evidence="2">A15ISP2-DRY2</strain>
    </source>
</reference>
<evidence type="ECO:0000313" key="2">
    <source>
        <dbReference type="EMBL" id="MCX4234882.1"/>
    </source>
</evidence>
<comment type="caution">
    <text evidence="2">The sequence shown here is derived from an EMBL/GenBank/DDBJ whole genome shotgun (WGS) entry which is preliminary data.</text>
</comment>
<evidence type="ECO:0000313" key="3">
    <source>
        <dbReference type="Proteomes" id="UP001165590"/>
    </source>
</evidence>
<organism evidence="2 3">
    <name type="scientific">Streptomyces ortus</name>
    <dbReference type="NCBI Taxonomy" id="2867268"/>
    <lineage>
        <taxon>Bacteria</taxon>
        <taxon>Bacillati</taxon>
        <taxon>Actinomycetota</taxon>
        <taxon>Actinomycetes</taxon>
        <taxon>Kitasatosporales</taxon>
        <taxon>Streptomycetaceae</taxon>
        <taxon>Streptomyces</taxon>
    </lineage>
</organism>